<accession>A0A0S8FTM2</accession>
<evidence type="ECO:0000313" key="6">
    <source>
        <dbReference type="Proteomes" id="UP000051373"/>
    </source>
</evidence>
<keyword evidence="1" id="KW-0479">Metal-binding</keyword>
<dbReference type="PANTHER" id="PTHR43498:SF1">
    <property type="entry name" value="COB--COM HETERODISULFIDE REDUCTASE IRON-SULFUR SUBUNIT A"/>
    <property type="match status" value="1"/>
</dbReference>
<keyword evidence="3" id="KW-0408">Iron</keyword>
<organism evidence="5 6">
    <name type="scientific">candidate division WOR_3 bacterium SM23_42</name>
    <dbReference type="NCBI Taxonomy" id="1703779"/>
    <lineage>
        <taxon>Bacteria</taxon>
        <taxon>Bacteria division WOR-3</taxon>
    </lineage>
</organism>
<dbReference type="GO" id="GO:0051536">
    <property type="term" value="F:iron-sulfur cluster binding"/>
    <property type="evidence" value="ECO:0007669"/>
    <property type="project" value="UniProtKB-KW"/>
</dbReference>
<dbReference type="GO" id="GO:0016491">
    <property type="term" value="F:oxidoreductase activity"/>
    <property type="evidence" value="ECO:0007669"/>
    <property type="project" value="UniProtKB-KW"/>
</dbReference>
<evidence type="ECO:0000256" key="1">
    <source>
        <dbReference type="ARBA" id="ARBA00022723"/>
    </source>
</evidence>
<proteinExistence type="predicted"/>
<evidence type="ECO:0000256" key="3">
    <source>
        <dbReference type="ARBA" id="ARBA00023004"/>
    </source>
</evidence>
<dbReference type="PANTHER" id="PTHR43498">
    <property type="entry name" value="FERREDOXIN:COB-COM HETERODISULFIDE REDUCTASE SUBUNIT A"/>
    <property type="match status" value="1"/>
</dbReference>
<sequence length="63" mass="6583">MNKEQKDTMPKGALVIGGGVAGVQSALDLANAGFKVFLVERGPCLGGRTSQIHKIFTSMDCTS</sequence>
<dbReference type="InterPro" id="IPR039650">
    <property type="entry name" value="HdrA-like"/>
</dbReference>
<evidence type="ECO:0008006" key="7">
    <source>
        <dbReference type="Google" id="ProtNLM"/>
    </source>
</evidence>
<comment type="caution">
    <text evidence="5">The sequence shown here is derived from an EMBL/GenBank/DDBJ whole genome shotgun (WGS) entry which is preliminary data.</text>
</comment>
<dbReference type="EMBL" id="LJUJ01000006">
    <property type="protein sequence ID" value="KPK64039.1"/>
    <property type="molecule type" value="Genomic_DNA"/>
</dbReference>
<keyword evidence="2" id="KW-0560">Oxidoreductase</keyword>
<dbReference type="AlphaFoldDB" id="A0A0S8FTM2"/>
<keyword evidence="4" id="KW-0411">Iron-sulfur</keyword>
<evidence type="ECO:0000256" key="2">
    <source>
        <dbReference type="ARBA" id="ARBA00023002"/>
    </source>
</evidence>
<protein>
    <recommendedName>
        <fullName evidence="7">Heterodisulfide reductase</fullName>
    </recommendedName>
</protein>
<dbReference type="Pfam" id="PF12831">
    <property type="entry name" value="FAD_oxidored"/>
    <property type="match status" value="1"/>
</dbReference>
<gene>
    <name evidence="5" type="ORF">AMJ83_04265</name>
</gene>
<dbReference type="STRING" id="1703779.AMJ83_04265"/>
<dbReference type="SUPFAM" id="SSF51971">
    <property type="entry name" value="Nucleotide-binding domain"/>
    <property type="match status" value="1"/>
</dbReference>
<evidence type="ECO:0000256" key="4">
    <source>
        <dbReference type="ARBA" id="ARBA00023014"/>
    </source>
</evidence>
<dbReference type="GO" id="GO:0046872">
    <property type="term" value="F:metal ion binding"/>
    <property type="evidence" value="ECO:0007669"/>
    <property type="project" value="UniProtKB-KW"/>
</dbReference>
<name>A0A0S8FTM2_UNCW3</name>
<dbReference type="Gene3D" id="3.40.50.720">
    <property type="entry name" value="NAD(P)-binding Rossmann-like Domain"/>
    <property type="match status" value="1"/>
</dbReference>
<reference evidence="5 6" key="1">
    <citation type="journal article" date="2015" name="Microbiome">
        <title>Genomic resolution of linkages in carbon, nitrogen, and sulfur cycling among widespread estuary sediment bacteria.</title>
        <authorList>
            <person name="Baker B.J."/>
            <person name="Lazar C.S."/>
            <person name="Teske A.P."/>
            <person name="Dick G.J."/>
        </authorList>
    </citation>
    <scope>NUCLEOTIDE SEQUENCE [LARGE SCALE GENOMIC DNA]</scope>
    <source>
        <strain evidence="5">SM23_42</strain>
    </source>
</reference>
<evidence type="ECO:0000313" key="5">
    <source>
        <dbReference type="EMBL" id="KPK64039.1"/>
    </source>
</evidence>
<dbReference type="Proteomes" id="UP000051373">
    <property type="component" value="Unassembled WGS sequence"/>
</dbReference>